<proteinExistence type="inferred from homology"/>
<dbReference type="InterPro" id="IPR018170">
    <property type="entry name" value="Aldo/ket_reductase_CS"/>
</dbReference>
<protein>
    <submittedName>
        <fullName evidence="9">Aldo/keto reductase</fullName>
    </submittedName>
</protein>
<dbReference type="PRINTS" id="PR00069">
    <property type="entry name" value="ALDKETRDTASE"/>
</dbReference>
<feature type="active site" description="Proton donor" evidence="5">
    <location>
        <position position="53"/>
    </location>
</feature>
<evidence type="ECO:0000256" key="2">
    <source>
        <dbReference type="ARBA" id="ARBA00022857"/>
    </source>
</evidence>
<reference evidence="9 10" key="1">
    <citation type="submission" date="2018-12" db="EMBL/GenBank/DDBJ databases">
        <authorList>
            <person name="Grouzdev D.S."/>
            <person name="Krutkina M.S."/>
        </authorList>
    </citation>
    <scope>NUCLEOTIDE SEQUENCE [LARGE SCALE GENOMIC DNA]</scope>
    <source>
        <strain evidence="9 10">RmlP026</strain>
    </source>
</reference>
<dbReference type="GO" id="GO:0016616">
    <property type="term" value="F:oxidoreductase activity, acting on the CH-OH group of donors, NAD or NADP as acceptor"/>
    <property type="evidence" value="ECO:0007669"/>
    <property type="project" value="UniProtKB-ARBA"/>
</dbReference>
<dbReference type="InterPro" id="IPR023210">
    <property type="entry name" value="NADP_OxRdtase_dom"/>
</dbReference>
<evidence type="ECO:0000256" key="4">
    <source>
        <dbReference type="ARBA" id="ARBA00049445"/>
    </source>
</evidence>
<evidence type="ECO:0000256" key="6">
    <source>
        <dbReference type="PIRSR" id="PIRSR000097-2"/>
    </source>
</evidence>
<dbReference type="RefSeq" id="WP_129228297.1">
    <property type="nucleotide sequence ID" value="NZ_QYBB01000023.1"/>
</dbReference>
<dbReference type="PANTHER" id="PTHR43827:SF3">
    <property type="entry name" value="NADP-DEPENDENT OXIDOREDUCTASE DOMAIN-CONTAINING PROTEIN"/>
    <property type="match status" value="1"/>
</dbReference>
<keyword evidence="10" id="KW-1185">Reference proteome</keyword>
<comment type="caution">
    <text evidence="9">The sequence shown here is derived from an EMBL/GenBank/DDBJ whole genome shotgun (WGS) entry which is preliminary data.</text>
</comment>
<dbReference type="SUPFAM" id="SSF51430">
    <property type="entry name" value="NAD(P)-linked oxidoreductase"/>
    <property type="match status" value="1"/>
</dbReference>
<dbReference type="Pfam" id="PF00248">
    <property type="entry name" value="Aldo_ket_red"/>
    <property type="match status" value="1"/>
</dbReference>
<dbReference type="OrthoDB" id="9804790at2"/>
<feature type="binding site" evidence="6">
    <location>
        <position position="106"/>
    </location>
    <ligand>
        <name>substrate</name>
    </ligand>
</feature>
<evidence type="ECO:0000256" key="7">
    <source>
        <dbReference type="PIRSR" id="PIRSR000097-3"/>
    </source>
</evidence>
<evidence type="ECO:0000256" key="1">
    <source>
        <dbReference type="ARBA" id="ARBA00007905"/>
    </source>
</evidence>
<keyword evidence="3" id="KW-0560">Oxidoreductase</keyword>
<feature type="domain" description="NADP-dependent oxidoreductase" evidence="8">
    <location>
        <begin position="20"/>
        <end position="258"/>
    </location>
</feature>
<evidence type="ECO:0000313" key="9">
    <source>
        <dbReference type="EMBL" id="RYC30601.1"/>
    </source>
</evidence>
<dbReference type="PROSITE" id="PS00798">
    <property type="entry name" value="ALDOKETO_REDUCTASE_1"/>
    <property type="match status" value="1"/>
</dbReference>
<gene>
    <name evidence="9" type="ORF">D3273_18120</name>
</gene>
<reference evidence="9 10" key="2">
    <citation type="submission" date="2019-02" db="EMBL/GenBank/DDBJ databases">
        <title>'Lichenibacterium ramalinii' gen. nov. sp. nov., 'Lichenibacterium minor' gen. nov. sp. nov.</title>
        <authorList>
            <person name="Pankratov T."/>
        </authorList>
    </citation>
    <scope>NUCLEOTIDE SEQUENCE [LARGE SCALE GENOMIC DNA]</scope>
    <source>
        <strain evidence="9 10">RmlP026</strain>
    </source>
</reference>
<evidence type="ECO:0000256" key="5">
    <source>
        <dbReference type="PIRSR" id="PIRSR000097-1"/>
    </source>
</evidence>
<dbReference type="Gene3D" id="3.20.20.100">
    <property type="entry name" value="NADP-dependent oxidoreductase domain"/>
    <property type="match status" value="1"/>
</dbReference>
<accession>A0A4Q2U691</accession>
<dbReference type="EMBL" id="QYBB01000023">
    <property type="protein sequence ID" value="RYC30601.1"/>
    <property type="molecule type" value="Genomic_DNA"/>
</dbReference>
<dbReference type="InterPro" id="IPR020471">
    <property type="entry name" value="AKR"/>
</dbReference>
<organism evidence="9 10">
    <name type="scientific">Lichenibacterium minor</name>
    <dbReference type="NCBI Taxonomy" id="2316528"/>
    <lineage>
        <taxon>Bacteria</taxon>
        <taxon>Pseudomonadati</taxon>
        <taxon>Pseudomonadota</taxon>
        <taxon>Alphaproteobacteria</taxon>
        <taxon>Hyphomicrobiales</taxon>
        <taxon>Lichenihabitantaceae</taxon>
        <taxon>Lichenibacterium</taxon>
    </lineage>
</organism>
<feature type="site" description="Lowers pKa of active site Tyr" evidence="7">
    <location>
        <position position="73"/>
    </location>
</feature>
<sequence>MAEAPHGTITLNDGRSMPRLGLGVWQTPAGEAARIMREAVAAGYRAVDTASAYNNEEGVGEGLAGTDVFLTTKLWNADQGYDATLRAFDASAARLGRPSVDLYLIHWPAPKKDLFVDSWKALVRLREEGRAGSIGVSNFNADHIARIVGETGVTPAVNQIELHPRFQQRALREVHERLGIATESWSPLGRGALLDDPALAEIARKHGKTAAQVVIRWHLDEGLIVIPKTVNPERLRENIDVWDFAVDGDDRARIAKLDSADGRTGPDPMTATF</sequence>
<name>A0A4Q2U691_9HYPH</name>
<evidence type="ECO:0000313" key="10">
    <source>
        <dbReference type="Proteomes" id="UP000290759"/>
    </source>
</evidence>
<evidence type="ECO:0000259" key="8">
    <source>
        <dbReference type="Pfam" id="PF00248"/>
    </source>
</evidence>
<dbReference type="AlphaFoldDB" id="A0A4Q2U691"/>
<dbReference type="PROSITE" id="PS00063">
    <property type="entry name" value="ALDOKETO_REDUCTASE_3"/>
    <property type="match status" value="1"/>
</dbReference>
<dbReference type="Proteomes" id="UP000290759">
    <property type="component" value="Unassembled WGS sequence"/>
</dbReference>
<dbReference type="PIRSF" id="PIRSF000097">
    <property type="entry name" value="AKR"/>
    <property type="match status" value="1"/>
</dbReference>
<evidence type="ECO:0000256" key="3">
    <source>
        <dbReference type="ARBA" id="ARBA00023002"/>
    </source>
</evidence>
<dbReference type="PANTHER" id="PTHR43827">
    <property type="entry name" value="2,5-DIKETO-D-GLUCONIC ACID REDUCTASE"/>
    <property type="match status" value="1"/>
</dbReference>
<dbReference type="InterPro" id="IPR036812">
    <property type="entry name" value="NAD(P)_OxRdtase_dom_sf"/>
</dbReference>
<comment type="similarity">
    <text evidence="1">Belongs to the aldo/keto reductase family.</text>
</comment>
<keyword evidence="2" id="KW-0521">NADP</keyword>
<dbReference type="FunFam" id="3.20.20.100:FF:000002">
    <property type="entry name" value="2,5-diketo-D-gluconic acid reductase A"/>
    <property type="match status" value="1"/>
</dbReference>
<comment type="catalytic activity">
    <reaction evidence="4">
        <text>hydroxyacetone + NADP(+) = methylglyoxal + NADPH + H(+)</text>
        <dbReference type="Rhea" id="RHEA:27986"/>
        <dbReference type="ChEBI" id="CHEBI:15378"/>
        <dbReference type="ChEBI" id="CHEBI:17158"/>
        <dbReference type="ChEBI" id="CHEBI:27957"/>
        <dbReference type="ChEBI" id="CHEBI:57783"/>
        <dbReference type="ChEBI" id="CHEBI:58349"/>
    </reaction>
</comment>